<comment type="caution">
    <text evidence="1">The sequence shown here is derived from an EMBL/GenBank/DDBJ whole genome shotgun (WGS) entry which is preliminary data.</text>
</comment>
<dbReference type="Proteomes" id="UP000554286">
    <property type="component" value="Unassembled WGS sequence"/>
</dbReference>
<organism evidence="1 2">
    <name type="scientific">Roseospira visakhapatnamensis</name>
    <dbReference type="NCBI Taxonomy" id="390880"/>
    <lineage>
        <taxon>Bacteria</taxon>
        <taxon>Pseudomonadati</taxon>
        <taxon>Pseudomonadota</taxon>
        <taxon>Alphaproteobacteria</taxon>
        <taxon>Rhodospirillales</taxon>
        <taxon>Rhodospirillaceae</taxon>
        <taxon>Roseospira</taxon>
    </lineage>
</organism>
<accession>A0A7W6RBF5</accession>
<reference evidence="1 2" key="1">
    <citation type="submission" date="2020-08" db="EMBL/GenBank/DDBJ databases">
        <title>Genome sequencing of Purple Non-Sulfur Bacteria from various extreme environments.</title>
        <authorList>
            <person name="Mayer M."/>
        </authorList>
    </citation>
    <scope>NUCLEOTIDE SEQUENCE [LARGE SCALE GENOMIC DNA]</scope>
    <source>
        <strain evidence="1 2">JA131</strain>
    </source>
</reference>
<evidence type="ECO:0000313" key="2">
    <source>
        <dbReference type="Proteomes" id="UP000554286"/>
    </source>
</evidence>
<keyword evidence="2" id="KW-1185">Reference proteome</keyword>
<dbReference type="AlphaFoldDB" id="A0A7W6RBF5"/>
<dbReference type="EMBL" id="JACIGK010000006">
    <property type="protein sequence ID" value="MBB4265418.1"/>
    <property type="molecule type" value="Genomic_DNA"/>
</dbReference>
<protein>
    <submittedName>
        <fullName evidence="1">Uncharacterized protein</fullName>
    </submittedName>
</protein>
<sequence>MTISPMLFICLFFASFGVFLMGASAIWWVSLQAKATKETGNGSTVA</sequence>
<gene>
    <name evidence="1" type="ORF">GGD89_001037</name>
</gene>
<dbReference type="RefSeq" id="WP_184043047.1">
    <property type="nucleotide sequence ID" value="NZ_JACIGK010000006.1"/>
</dbReference>
<proteinExistence type="predicted"/>
<name>A0A7W6RBF5_9PROT</name>
<evidence type="ECO:0000313" key="1">
    <source>
        <dbReference type="EMBL" id="MBB4265418.1"/>
    </source>
</evidence>